<organism evidence="1 2">
    <name type="scientific">Kipferlia bialata</name>
    <dbReference type="NCBI Taxonomy" id="797122"/>
    <lineage>
        <taxon>Eukaryota</taxon>
        <taxon>Metamonada</taxon>
        <taxon>Carpediemonas-like organisms</taxon>
        <taxon>Kipferlia</taxon>
    </lineage>
</organism>
<feature type="non-terminal residue" evidence="1">
    <location>
        <position position="87"/>
    </location>
</feature>
<dbReference type="Proteomes" id="UP000265618">
    <property type="component" value="Unassembled WGS sequence"/>
</dbReference>
<accession>A0A9K3GPV8</accession>
<sequence length="87" mass="9691">IWYACEVLERDNMNSRIIVEGSSGTYNVHTSEYTTLPLMPETEAPASITLSQVAVADAKQCIDSTKGISITKLRESQERNRIRSLTT</sequence>
<dbReference type="AlphaFoldDB" id="A0A9K3GPV8"/>
<protein>
    <submittedName>
        <fullName evidence="1">Uncharacterized protein</fullName>
    </submittedName>
</protein>
<reference evidence="1 2" key="1">
    <citation type="journal article" date="2018" name="PLoS ONE">
        <title>The draft genome of Kipferlia bialata reveals reductive genome evolution in fornicate parasites.</title>
        <authorList>
            <person name="Tanifuji G."/>
            <person name="Takabayashi S."/>
            <person name="Kume K."/>
            <person name="Takagi M."/>
            <person name="Nakayama T."/>
            <person name="Kamikawa R."/>
            <person name="Inagaki Y."/>
            <person name="Hashimoto T."/>
        </authorList>
    </citation>
    <scope>NUCLEOTIDE SEQUENCE [LARGE SCALE GENOMIC DNA]</scope>
    <source>
        <strain evidence="1">NY0173</strain>
    </source>
</reference>
<comment type="caution">
    <text evidence="1">The sequence shown here is derived from an EMBL/GenBank/DDBJ whole genome shotgun (WGS) entry which is preliminary data.</text>
</comment>
<gene>
    <name evidence="1" type="ORF">KIPB_014945</name>
</gene>
<feature type="non-terminal residue" evidence="1">
    <location>
        <position position="1"/>
    </location>
</feature>
<evidence type="ECO:0000313" key="2">
    <source>
        <dbReference type="Proteomes" id="UP000265618"/>
    </source>
</evidence>
<evidence type="ECO:0000313" key="1">
    <source>
        <dbReference type="EMBL" id="GIQ91604.1"/>
    </source>
</evidence>
<keyword evidence="2" id="KW-1185">Reference proteome</keyword>
<dbReference type="EMBL" id="BDIP01008015">
    <property type="protein sequence ID" value="GIQ91604.1"/>
    <property type="molecule type" value="Genomic_DNA"/>
</dbReference>
<proteinExistence type="predicted"/>
<name>A0A9K3GPV8_9EUKA</name>